<dbReference type="InterPro" id="IPR017938">
    <property type="entry name" value="Riboflavin_synthase-like_b-brl"/>
</dbReference>
<keyword evidence="7" id="KW-0408">Iron</keyword>
<evidence type="ECO:0000256" key="7">
    <source>
        <dbReference type="ARBA" id="ARBA00023004"/>
    </source>
</evidence>
<evidence type="ECO:0000313" key="11">
    <source>
        <dbReference type="EMBL" id="POP51216.1"/>
    </source>
</evidence>
<comment type="similarity">
    <text evidence="9">In the N-terminal section; belongs to the FAD-binding oxidoreductase type 6 family.</text>
</comment>
<dbReference type="InterPro" id="IPR039261">
    <property type="entry name" value="FNR_nucleotide-bd"/>
</dbReference>
<dbReference type="AlphaFoldDB" id="A0A2S4HB46"/>
<evidence type="ECO:0000256" key="1">
    <source>
        <dbReference type="ARBA" id="ARBA00001974"/>
    </source>
</evidence>
<dbReference type="InterPro" id="IPR008333">
    <property type="entry name" value="Cbr1-like_FAD-bd_dom"/>
</dbReference>
<comment type="cofactor">
    <cofactor evidence="1">
        <name>FAD</name>
        <dbReference type="ChEBI" id="CHEBI:57692"/>
    </cofactor>
</comment>
<evidence type="ECO:0000259" key="10">
    <source>
        <dbReference type="PROSITE" id="PS51384"/>
    </source>
</evidence>
<dbReference type="PRINTS" id="PR00410">
    <property type="entry name" value="PHEHYDRXLASE"/>
</dbReference>
<dbReference type="SUPFAM" id="SSF63380">
    <property type="entry name" value="Riboflavin synthase domain-like"/>
    <property type="match status" value="1"/>
</dbReference>
<dbReference type="SUPFAM" id="SSF52343">
    <property type="entry name" value="Ferredoxin reductase-like, C-terminal NADP-linked domain"/>
    <property type="match status" value="1"/>
</dbReference>
<evidence type="ECO:0000256" key="4">
    <source>
        <dbReference type="ARBA" id="ARBA00022723"/>
    </source>
</evidence>
<evidence type="ECO:0000256" key="6">
    <source>
        <dbReference type="ARBA" id="ARBA00023002"/>
    </source>
</evidence>
<dbReference type="Proteomes" id="UP000237222">
    <property type="component" value="Unassembled WGS sequence"/>
</dbReference>
<evidence type="ECO:0000313" key="12">
    <source>
        <dbReference type="Proteomes" id="UP000237222"/>
    </source>
</evidence>
<dbReference type="GO" id="GO:0016491">
    <property type="term" value="F:oxidoreductase activity"/>
    <property type="evidence" value="ECO:0007669"/>
    <property type="project" value="UniProtKB-KW"/>
</dbReference>
<dbReference type="PANTHER" id="PTHR47354">
    <property type="entry name" value="NADH OXIDOREDUCTASE HCR"/>
    <property type="match status" value="1"/>
</dbReference>
<keyword evidence="5" id="KW-0274">FAD</keyword>
<keyword evidence="3" id="KW-0001">2Fe-2S</keyword>
<dbReference type="Pfam" id="PF00175">
    <property type="entry name" value="NAD_binding_1"/>
    <property type="match status" value="1"/>
</dbReference>
<proteinExistence type="inferred from homology"/>
<dbReference type="OrthoDB" id="9796486at2"/>
<comment type="caution">
    <text evidence="11">The sequence shown here is derived from an EMBL/GenBank/DDBJ whole genome shotgun (WGS) entry which is preliminary data.</text>
</comment>
<protein>
    <recommendedName>
        <fullName evidence="10">FAD-binding FR-type domain-containing protein</fullName>
    </recommendedName>
</protein>
<dbReference type="InterPro" id="IPR001041">
    <property type="entry name" value="2Fe-2S_ferredoxin-type"/>
</dbReference>
<dbReference type="InterPro" id="IPR017927">
    <property type="entry name" value="FAD-bd_FR_type"/>
</dbReference>
<name>A0A2S4HB46_9GAMM</name>
<dbReference type="InterPro" id="IPR050415">
    <property type="entry name" value="MRET"/>
</dbReference>
<dbReference type="Gene3D" id="2.40.30.10">
    <property type="entry name" value="Translation factors"/>
    <property type="match status" value="1"/>
</dbReference>
<dbReference type="RefSeq" id="WP_103685862.1">
    <property type="nucleotide sequence ID" value="NZ_PQGG01000042.1"/>
</dbReference>
<keyword evidence="4" id="KW-0479">Metal-binding</keyword>
<dbReference type="Gene3D" id="3.10.20.30">
    <property type="match status" value="1"/>
</dbReference>
<sequence length="381" mass="41957">MSLATTTARSAWRRIVDTPLINALAAPHGIGRYLEVINPMWSLDNTRIPARITNITRETDDSVSIELSPNGEWTHFQAGQFIQVHIEVNGRQHNRCYSLSRSAFTTKPRITVKDHDDGFISHYLNTQLKVGDRIAISLAQGDFVLPTQIPSALLFVAAGSGITPVMAMIDTLLEYKHDSAITLLYYSRNKTSCIFKERLEELAQQHPNFSLLMVYSQNDSTAEHGLQGHFNQQHLLKALSLNPALTEQTKALSLPLSYVCGPEQLINAVQSEYELLGHKDKLLSERFKAATAAQYEGEVAGDIAFNKSLSNVANDGRNLLEQAEDAGLNPQSGCRMGICHTCSCLKTSGSVRNISTGEISHGEEHIRLCISQALGDVSLSL</sequence>
<feature type="domain" description="FAD-binding FR-type" evidence="10">
    <location>
        <begin position="45"/>
        <end position="146"/>
    </location>
</feature>
<dbReference type="GO" id="GO:0051537">
    <property type="term" value="F:2 iron, 2 sulfur cluster binding"/>
    <property type="evidence" value="ECO:0007669"/>
    <property type="project" value="UniProtKB-KW"/>
</dbReference>
<dbReference type="InterPro" id="IPR036010">
    <property type="entry name" value="2Fe-2S_ferredoxin-like_sf"/>
</dbReference>
<dbReference type="CDD" id="cd00207">
    <property type="entry name" value="fer2"/>
    <property type="match status" value="1"/>
</dbReference>
<dbReference type="Pfam" id="PF00970">
    <property type="entry name" value="FAD_binding_6"/>
    <property type="match status" value="1"/>
</dbReference>
<dbReference type="InterPro" id="IPR012675">
    <property type="entry name" value="Beta-grasp_dom_sf"/>
</dbReference>
<dbReference type="Pfam" id="PF00111">
    <property type="entry name" value="Fer2"/>
    <property type="match status" value="1"/>
</dbReference>
<dbReference type="PANTHER" id="PTHR47354:SF6">
    <property type="entry name" value="NADH OXIDOREDUCTASE HCR"/>
    <property type="match status" value="1"/>
</dbReference>
<dbReference type="GO" id="GO:0046872">
    <property type="term" value="F:metal ion binding"/>
    <property type="evidence" value="ECO:0007669"/>
    <property type="project" value="UniProtKB-KW"/>
</dbReference>
<keyword evidence="2" id="KW-0285">Flavoprotein</keyword>
<keyword evidence="6" id="KW-0560">Oxidoreductase</keyword>
<gene>
    <name evidence="11" type="ORF">C0068_18010</name>
</gene>
<dbReference type="PROSITE" id="PS51384">
    <property type="entry name" value="FAD_FR"/>
    <property type="match status" value="1"/>
</dbReference>
<dbReference type="CDD" id="cd06216">
    <property type="entry name" value="FNR_iron_sulfur_binding_2"/>
    <property type="match status" value="1"/>
</dbReference>
<evidence type="ECO:0000256" key="5">
    <source>
        <dbReference type="ARBA" id="ARBA00022827"/>
    </source>
</evidence>
<accession>A0A2S4HB46</accession>
<dbReference type="SUPFAM" id="SSF54292">
    <property type="entry name" value="2Fe-2S ferredoxin-like"/>
    <property type="match status" value="1"/>
</dbReference>
<dbReference type="InterPro" id="IPR001433">
    <property type="entry name" value="OxRdtase_FAD/NAD-bd"/>
</dbReference>
<keyword evidence="8" id="KW-0411">Iron-sulfur</keyword>
<dbReference type="Gene3D" id="3.40.50.80">
    <property type="entry name" value="Nucleotide-binding domain of ferredoxin-NADP reductase (FNR) module"/>
    <property type="match status" value="1"/>
</dbReference>
<reference evidence="11" key="1">
    <citation type="submission" date="2018-01" db="EMBL/GenBank/DDBJ databases">
        <authorList>
            <person name="Yu X.-D."/>
        </authorList>
    </citation>
    <scope>NUCLEOTIDE SEQUENCE</scope>
    <source>
        <strain evidence="11">ZX-21</strain>
    </source>
</reference>
<dbReference type="EMBL" id="PQGG01000042">
    <property type="protein sequence ID" value="POP51216.1"/>
    <property type="molecule type" value="Genomic_DNA"/>
</dbReference>
<evidence type="ECO:0000256" key="3">
    <source>
        <dbReference type="ARBA" id="ARBA00022714"/>
    </source>
</evidence>
<evidence type="ECO:0000256" key="9">
    <source>
        <dbReference type="ARBA" id="ARBA00061434"/>
    </source>
</evidence>
<evidence type="ECO:0000256" key="8">
    <source>
        <dbReference type="ARBA" id="ARBA00023014"/>
    </source>
</evidence>
<organism evidence="11 12">
    <name type="scientific">Zhongshania marina</name>
    <dbReference type="NCBI Taxonomy" id="2304603"/>
    <lineage>
        <taxon>Bacteria</taxon>
        <taxon>Pseudomonadati</taxon>
        <taxon>Pseudomonadota</taxon>
        <taxon>Gammaproteobacteria</taxon>
        <taxon>Cellvibrionales</taxon>
        <taxon>Spongiibacteraceae</taxon>
        <taxon>Zhongshania</taxon>
    </lineage>
</organism>
<evidence type="ECO:0000256" key="2">
    <source>
        <dbReference type="ARBA" id="ARBA00022630"/>
    </source>
</evidence>